<dbReference type="InterPro" id="IPR038763">
    <property type="entry name" value="DHH_sf"/>
</dbReference>
<feature type="domain" description="RecJ OB" evidence="9">
    <location>
        <begin position="454"/>
        <end position="561"/>
    </location>
</feature>
<dbReference type="AlphaFoldDB" id="A0A0R2L2L0"/>
<evidence type="ECO:0000256" key="4">
    <source>
        <dbReference type="ARBA" id="ARBA00022801"/>
    </source>
</evidence>
<dbReference type="Gene3D" id="3.10.310.30">
    <property type="match status" value="1"/>
</dbReference>
<dbReference type="InterPro" id="IPR018779">
    <property type="entry name" value="RecJ_C"/>
</dbReference>
<evidence type="ECO:0000259" key="6">
    <source>
        <dbReference type="Pfam" id="PF01368"/>
    </source>
</evidence>
<evidence type="ECO:0000256" key="3">
    <source>
        <dbReference type="ARBA" id="ARBA00022722"/>
    </source>
</evidence>
<dbReference type="GO" id="GO:0008409">
    <property type="term" value="F:5'-3' exonuclease activity"/>
    <property type="evidence" value="ECO:0007669"/>
    <property type="project" value="InterPro"/>
</dbReference>
<dbReference type="STRING" id="331679.IV81_GL001713"/>
<protein>
    <recommendedName>
        <fullName evidence="2">Single-stranded-DNA-specific exonuclease RecJ</fullName>
    </recommendedName>
</protein>
<feature type="domain" description="DHHA1" evidence="7">
    <location>
        <begin position="348"/>
        <end position="432"/>
    </location>
</feature>
<gene>
    <name evidence="10" type="ORF">IV81_GL001713</name>
</gene>
<dbReference type="Gene3D" id="3.90.1640.30">
    <property type="match status" value="1"/>
</dbReference>
<evidence type="ECO:0000259" key="7">
    <source>
        <dbReference type="Pfam" id="PF02272"/>
    </source>
</evidence>
<keyword evidence="4" id="KW-0378">Hydrolase</keyword>
<comment type="similarity">
    <text evidence="1">Belongs to the RecJ family.</text>
</comment>
<dbReference type="Pfam" id="PF02272">
    <property type="entry name" value="DHHA1"/>
    <property type="match status" value="1"/>
</dbReference>
<dbReference type="GO" id="GO:0006281">
    <property type="term" value="P:DNA repair"/>
    <property type="evidence" value="ECO:0007669"/>
    <property type="project" value="InterPro"/>
</dbReference>
<name>A0A0R2L2L0_9LACO</name>
<feature type="domain" description="Single-stranded-DNA-specific exonuclease RecJ C-terminal" evidence="8">
    <location>
        <begin position="568"/>
        <end position="757"/>
    </location>
</feature>
<dbReference type="EMBL" id="JQBX01000008">
    <property type="protein sequence ID" value="KRN94070.1"/>
    <property type="molecule type" value="Genomic_DNA"/>
</dbReference>
<evidence type="ECO:0000313" key="10">
    <source>
        <dbReference type="EMBL" id="KRN94070.1"/>
    </source>
</evidence>
<dbReference type="InterPro" id="IPR003156">
    <property type="entry name" value="DHHA1_dom"/>
</dbReference>
<accession>A0A0R2L2L0</accession>
<dbReference type="Pfam" id="PF01368">
    <property type="entry name" value="DHH"/>
    <property type="match status" value="1"/>
</dbReference>
<dbReference type="RefSeq" id="WP_236696827.1">
    <property type="nucleotide sequence ID" value="NZ_JQBX01000008.1"/>
</dbReference>
<keyword evidence="5 10" id="KW-0269">Exonuclease</keyword>
<evidence type="ECO:0000256" key="5">
    <source>
        <dbReference type="ARBA" id="ARBA00022839"/>
    </source>
</evidence>
<sequence>MKDNRYNWKIKDTSDVDIEELATETKINPVLVKILVARGMKSADEILNFINDDPQIIHDPFLLHDMQTAVDRIFKAIENDEKILIYGDYDADGVTSTTIMFETLDQLGANVQYFIPDRFKDGYGPNLEEYQHFIGEGVQVIVTVDNGVAGNVAIDYAQENGVDVIVTDHHELPAELPHAFAIVHPRHPQGDYPFGDLSGVGVAFKVATALLEEIPEEFLDLYAIGTVADLVSMTDENRFLVKAGLNLIPETQRIGLQKLIDISGVDPVHFDEQDIGFTIAPRINAIGRLGDANQAVELLITFDEDRATQLAKKINDVNSERQGLVSAIFDSAVKIAKDQDHAKSQTLVIIGHDWHQGVLGIVASRIVELTNKPTIVLSDQEHNEVYKGSGRSVQKLNLFQAINPVREQFIAFGGHHMAIGITIKGDELVILENQLEKAALENKLNFRDQPEFLIDVKAQISDFSKELVEEIKTIGPFGTNNPIPRFELEEVRVKEAKAIGKDSSHLKFTVADGAETINAIAFKRGEITDILNNISNPISIAGTVNTNEWRGNVSLQFMADDIKIKGLQVIDKRTSNLNKNLFEKDTQYVFFNQKLMQLIKNQDIDRNLYLFDSDDIKKNDAITLVDCPSNFEELSRVIKFNQPQQIVAYFFHQIDFYADGMPSRTEFKQVFALISTQKLSQEAVKKLGSELKINQEKVNFMIKVFFELNFVKIENGLLFVNSDVQQHQLDEAPAYKKREELIKTQEKLLYSNGNELSAILEQLINV</sequence>
<reference evidence="10 11" key="1">
    <citation type="journal article" date="2015" name="Genome Announc.">
        <title>Expanding the biotechnology potential of lactobacilli through comparative genomics of 213 strains and associated genera.</title>
        <authorList>
            <person name="Sun Z."/>
            <person name="Harris H.M."/>
            <person name="McCann A."/>
            <person name="Guo C."/>
            <person name="Argimon S."/>
            <person name="Zhang W."/>
            <person name="Yang X."/>
            <person name="Jeffery I.B."/>
            <person name="Cooney J.C."/>
            <person name="Kagawa T.F."/>
            <person name="Liu W."/>
            <person name="Song Y."/>
            <person name="Salvetti E."/>
            <person name="Wrobel A."/>
            <person name="Rasinkangas P."/>
            <person name="Parkhill J."/>
            <person name="Rea M.C."/>
            <person name="O'Sullivan O."/>
            <person name="Ritari J."/>
            <person name="Douillard F.P."/>
            <person name="Paul Ross R."/>
            <person name="Yang R."/>
            <person name="Briner A.E."/>
            <person name="Felis G.E."/>
            <person name="de Vos W.M."/>
            <person name="Barrangou R."/>
            <person name="Klaenhammer T.R."/>
            <person name="Caufield P.W."/>
            <person name="Cui Y."/>
            <person name="Zhang H."/>
            <person name="O'Toole P.W."/>
        </authorList>
    </citation>
    <scope>NUCLEOTIDE SEQUENCE [LARGE SCALE GENOMIC DNA]</scope>
    <source>
        <strain evidence="10 11">DSM 18001</strain>
    </source>
</reference>
<comment type="caution">
    <text evidence="10">The sequence shown here is derived from an EMBL/GenBank/DDBJ whole genome shotgun (WGS) entry which is preliminary data.</text>
</comment>
<dbReference type="InterPro" id="IPR001667">
    <property type="entry name" value="DDH_dom"/>
</dbReference>
<keyword evidence="11" id="KW-1185">Reference proteome</keyword>
<dbReference type="NCBIfam" id="TIGR00644">
    <property type="entry name" value="recJ"/>
    <property type="match status" value="1"/>
</dbReference>
<dbReference type="Pfam" id="PF17768">
    <property type="entry name" value="RecJ_OB"/>
    <property type="match status" value="1"/>
</dbReference>
<dbReference type="GO" id="GO:0006310">
    <property type="term" value="P:DNA recombination"/>
    <property type="evidence" value="ECO:0007669"/>
    <property type="project" value="InterPro"/>
</dbReference>
<dbReference type="InterPro" id="IPR004610">
    <property type="entry name" value="RecJ"/>
</dbReference>
<dbReference type="PANTHER" id="PTHR30255">
    <property type="entry name" value="SINGLE-STRANDED-DNA-SPECIFIC EXONUCLEASE RECJ"/>
    <property type="match status" value="1"/>
</dbReference>
<dbReference type="PANTHER" id="PTHR30255:SF2">
    <property type="entry name" value="SINGLE-STRANDED-DNA-SPECIFIC EXONUCLEASE RECJ"/>
    <property type="match status" value="1"/>
</dbReference>
<dbReference type="SUPFAM" id="SSF64182">
    <property type="entry name" value="DHH phosphoesterases"/>
    <property type="match status" value="1"/>
</dbReference>
<evidence type="ECO:0000259" key="8">
    <source>
        <dbReference type="Pfam" id="PF10141"/>
    </source>
</evidence>
<feature type="domain" description="DDH" evidence="6">
    <location>
        <begin position="82"/>
        <end position="226"/>
    </location>
</feature>
<dbReference type="GO" id="GO:0003676">
    <property type="term" value="F:nucleic acid binding"/>
    <property type="evidence" value="ECO:0007669"/>
    <property type="project" value="InterPro"/>
</dbReference>
<dbReference type="PATRIC" id="fig|331679.3.peg.1750"/>
<organism evidence="10 11">
    <name type="scientific">Pediococcus stilesii</name>
    <dbReference type="NCBI Taxonomy" id="331679"/>
    <lineage>
        <taxon>Bacteria</taxon>
        <taxon>Bacillati</taxon>
        <taxon>Bacillota</taxon>
        <taxon>Bacilli</taxon>
        <taxon>Lactobacillales</taxon>
        <taxon>Lactobacillaceae</taxon>
        <taxon>Pediococcus</taxon>
    </lineage>
</organism>
<dbReference type="InterPro" id="IPR041122">
    <property type="entry name" value="RecJ_OB"/>
</dbReference>
<evidence type="ECO:0000313" key="11">
    <source>
        <dbReference type="Proteomes" id="UP000051859"/>
    </source>
</evidence>
<dbReference type="InterPro" id="IPR051673">
    <property type="entry name" value="SSDNA_exonuclease_RecJ"/>
</dbReference>
<evidence type="ECO:0000259" key="9">
    <source>
        <dbReference type="Pfam" id="PF17768"/>
    </source>
</evidence>
<evidence type="ECO:0000256" key="1">
    <source>
        <dbReference type="ARBA" id="ARBA00005915"/>
    </source>
</evidence>
<dbReference type="Proteomes" id="UP000051859">
    <property type="component" value="Unassembled WGS sequence"/>
</dbReference>
<dbReference type="Pfam" id="PF10141">
    <property type="entry name" value="ssDNA-exonuc_C"/>
    <property type="match status" value="1"/>
</dbReference>
<proteinExistence type="inferred from homology"/>
<evidence type="ECO:0000256" key="2">
    <source>
        <dbReference type="ARBA" id="ARBA00019841"/>
    </source>
</evidence>
<keyword evidence="3" id="KW-0540">Nuclease</keyword>